<reference evidence="2" key="1">
    <citation type="submission" date="2023-07" db="EMBL/GenBank/DDBJ databases">
        <title>Sorghum-associated microbial communities from plants grown in Nebraska, USA.</title>
        <authorList>
            <person name="Schachtman D."/>
        </authorList>
    </citation>
    <scope>NUCLEOTIDE SEQUENCE</scope>
    <source>
        <strain evidence="2">DS1061</strain>
    </source>
</reference>
<gene>
    <name evidence="2" type="ORF">J2793_007223</name>
</gene>
<evidence type="ECO:0000313" key="2">
    <source>
        <dbReference type="EMBL" id="MDP9651748.1"/>
    </source>
</evidence>
<evidence type="ECO:0000313" key="3">
    <source>
        <dbReference type="Proteomes" id="UP001229486"/>
    </source>
</evidence>
<feature type="chain" id="PRO_5044499341" evidence="1">
    <location>
        <begin position="25"/>
        <end position="276"/>
    </location>
</feature>
<dbReference type="Pfam" id="PF13365">
    <property type="entry name" value="Trypsin_2"/>
    <property type="match status" value="1"/>
</dbReference>
<dbReference type="AlphaFoldDB" id="A0AB73IP17"/>
<dbReference type="SUPFAM" id="SSF50494">
    <property type="entry name" value="Trypsin-like serine proteases"/>
    <property type="match status" value="1"/>
</dbReference>
<sequence>MNRQQVLGFTIWCAALATSTVVDAQDRLADAPGRLMPLDSPASVPKPGSVKNNTGQVVVFGTAFFYNDAGDMFTNRHVVEKCNPGTIRVRIYSGAWLQAKIIVESDRYDLAALSTKHHTDVFGAIRVTGDGHVLTPDGIEDIFSAGFSSPLERHFKVTPTWGQVEPWGNPQKPPYIQRMRMAAYPGASGSAVLDYAGLVVGVLFAGSVAPAADPQNLRSIGYGDKWIYLYNTNAVVSFANANNLHLSAWSRWQRQDPSFIMGHAEAISGLVMCKYH</sequence>
<dbReference type="InterPro" id="IPR043504">
    <property type="entry name" value="Peptidase_S1_PA_chymotrypsin"/>
</dbReference>
<dbReference type="EMBL" id="JAURTK010000029">
    <property type="protein sequence ID" value="MDP9651748.1"/>
    <property type="molecule type" value="Genomic_DNA"/>
</dbReference>
<dbReference type="InterPro" id="IPR009003">
    <property type="entry name" value="Peptidase_S1_PA"/>
</dbReference>
<dbReference type="Gene3D" id="2.40.10.10">
    <property type="entry name" value="Trypsin-like serine proteases"/>
    <property type="match status" value="2"/>
</dbReference>
<feature type="signal peptide" evidence="1">
    <location>
        <begin position="1"/>
        <end position="24"/>
    </location>
</feature>
<comment type="caution">
    <text evidence="2">The sequence shown here is derived from an EMBL/GenBank/DDBJ whole genome shotgun (WGS) entry which is preliminary data.</text>
</comment>
<protein>
    <submittedName>
        <fullName evidence="2">S1-C subfamily serine protease</fullName>
    </submittedName>
</protein>
<keyword evidence="2" id="KW-0645">Protease</keyword>
<accession>A0AB73IP17</accession>
<dbReference type="GO" id="GO:0008233">
    <property type="term" value="F:peptidase activity"/>
    <property type="evidence" value="ECO:0007669"/>
    <property type="project" value="UniProtKB-KW"/>
</dbReference>
<dbReference type="Proteomes" id="UP001229486">
    <property type="component" value="Unassembled WGS sequence"/>
</dbReference>
<proteinExistence type="predicted"/>
<dbReference type="RefSeq" id="WP_392396295.1">
    <property type="nucleotide sequence ID" value="NZ_JAURTK010000029.1"/>
</dbReference>
<organism evidence="2 3">
    <name type="scientific">Paraburkholderia caledonica</name>
    <dbReference type="NCBI Taxonomy" id="134536"/>
    <lineage>
        <taxon>Bacteria</taxon>
        <taxon>Pseudomonadati</taxon>
        <taxon>Pseudomonadota</taxon>
        <taxon>Betaproteobacteria</taxon>
        <taxon>Burkholderiales</taxon>
        <taxon>Burkholderiaceae</taxon>
        <taxon>Paraburkholderia</taxon>
    </lineage>
</organism>
<dbReference type="GO" id="GO:0006508">
    <property type="term" value="P:proteolysis"/>
    <property type="evidence" value="ECO:0007669"/>
    <property type="project" value="UniProtKB-KW"/>
</dbReference>
<evidence type="ECO:0000256" key="1">
    <source>
        <dbReference type="SAM" id="SignalP"/>
    </source>
</evidence>
<name>A0AB73IP17_9BURK</name>
<keyword evidence="2" id="KW-0378">Hydrolase</keyword>
<keyword evidence="1" id="KW-0732">Signal</keyword>